<feature type="domain" description="Thiamine pyrophosphate enzyme TPP-binding" evidence="16">
    <location>
        <begin position="415"/>
        <end position="562"/>
    </location>
</feature>
<dbReference type="Gene3D" id="3.40.50.1220">
    <property type="entry name" value="TPP-binding domain"/>
    <property type="match status" value="1"/>
</dbReference>
<dbReference type="PANTHER" id="PTHR18968">
    <property type="entry name" value="THIAMINE PYROPHOSPHATE ENZYMES"/>
    <property type="match status" value="1"/>
</dbReference>
<evidence type="ECO:0000256" key="9">
    <source>
        <dbReference type="ARBA" id="ARBA00022827"/>
    </source>
</evidence>
<dbReference type="Pfam" id="PF00205">
    <property type="entry name" value="TPP_enzyme_M"/>
    <property type="match status" value="1"/>
</dbReference>
<comment type="pathway">
    <text evidence="1 14">Amino-acid biosynthesis; L-isoleucine biosynthesis; L-isoleucine from 2-oxobutanoate: step 1/4.</text>
</comment>
<dbReference type="GO" id="GO:0009097">
    <property type="term" value="P:isoleucine biosynthetic process"/>
    <property type="evidence" value="ECO:0007669"/>
    <property type="project" value="UniProtKB-UniPathway"/>
</dbReference>
<name>A0A5M8R302_9BACT</name>
<dbReference type="SUPFAM" id="SSF52467">
    <property type="entry name" value="DHS-like NAD/FAD-binding domain"/>
    <property type="match status" value="1"/>
</dbReference>
<evidence type="ECO:0000256" key="11">
    <source>
        <dbReference type="ARBA" id="ARBA00023052"/>
    </source>
</evidence>
<dbReference type="InterPro" id="IPR012000">
    <property type="entry name" value="Thiamin_PyroP_enz_cen_dom"/>
</dbReference>
<feature type="domain" description="Thiamine pyrophosphate enzyme central" evidence="15">
    <location>
        <begin position="219"/>
        <end position="354"/>
    </location>
</feature>
<evidence type="ECO:0000259" key="16">
    <source>
        <dbReference type="Pfam" id="PF02775"/>
    </source>
</evidence>
<evidence type="ECO:0000256" key="7">
    <source>
        <dbReference type="ARBA" id="ARBA00022679"/>
    </source>
</evidence>
<dbReference type="Gene3D" id="3.40.50.970">
    <property type="match status" value="2"/>
</dbReference>
<comment type="cofactor">
    <cofactor evidence="14">
        <name>Mg(2+)</name>
        <dbReference type="ChEBI" id="CHEBI:18420"/>
    </cofactor>
    <text evidence="14">Binds 1 Mg(2+) ion per subunit.</text>
</comment>
<dbReference type="InterPro" id="IPR039368">
    <property type="entry name" value="AHAS_TPP"/>
</dbReference>
<comment type="caution">
    <text evidence="18">The sequence shown here is derived from an EMBL/GenBank/DDBJ whole genome shotgun (WGS) entry which is preliminary data.</text>
</comment>
<dbReference type="PROSITE" id="PS00187">
    <property type="entry name" value="TPP_ENZYMES"/>
    <property type="match status" value="1"/>
</dbReference>
<dbReference type="InterPro" id="IPR011766">
    <property type="entry name" value="TPP_enzyme_TPP-bd"/>
</dbReference>
<evidence type="ECO:0000259" key="15">
    <source>
        <dbReference type="Pfam" id="PF00205"/>
    </source>
</evidence>
<evidence type="ECO:0000256" key="2">
    <source>
        <dbReference type="ARBA" id="ARBA00005025"/>
    </source>
</evidence>
<dbReference type="InterPro" id="IPR029035">
    <property type="entry name" value="DHS-like_NAD/FAD-binding_dom"/>
</dbReference>
<keyword evidence="19" id="KW-1185">Reference proteome</keyword>
<sequence length="586" mass="64552">MEFNENQTQTILVAEPKVSIDKPELINGSHALIRSLIEEDVETIFGYPGGAIMPVYDAIYDYQDQINHILVRHEQGAAHAAEGFARMTGKVGVCLVTSGPGATNMVTGIADAIIDSTPMVCVIGQVAAHLLGTDAFQETDVIGITIPITKWNYQITRADEIPEIMAKAFYIAKSGRPGPVLIDITKNAQQELMSKSYSYKKCESLISYRPRLAPKQHQVEAAAKLINEAKRPFLFVGHGVQIANAEQELLAFIEKTDVPAASTLLGLSSVSVDHPNYVGWLGMHGNYGTNVLTNQCDVIIAIGMRFDDRVTGDLTRYAKQAKVVHIEIDPAEIDKIVKADAPVVGDAKKALEMLLPLLKENRHEAWRAEFKKFDVIEYEKITKPELAPTTEKIKMAEVIRKLSDKTKGEAVIVADVGQHQMMTARYYEFKKPNSFITSGGLGTMGFALPAAFGAKVGAPEREVVAMIGDGCFQMTIQELGTIAQSGLPVKIIILNNNFLGMVRQWQQLFHQKRYSFVELQNPDFITIAKGFGIDGHTCGSREELNESLDKMLASDKPYLLEVLVEKEENVFPMVPTGACVADIRLE</sequence>
<evidence type="ECO:0000256" key="1">
    <source>
        <dbReference type="ARBA" id="ARBA00004974"/>
    </source>
</evidence>
<dbReference type="GO" id="GO:0009099">
    <property type="term" value="P:L-valine biosynthetic process"/>
    <property type="evidence" value="ECO:0007669"/>
    <property type="project" value="UniProtKB-UniPathway"/>
</dbReference>
<dbReference type="Proteomes" id="UP000323994">
    <property type="component" value="Unassembled WGS sequence"/>
</dbReference>
<dbReference type="SUPFAM" id="SSF52518">
    <property type="entry name" value="Thiamin diphosphate-binding fold (THDP-binding)"/>
    <property type="match status" value="2"/>
</dbReference>
<dbReference type="GO" id="GO:0050660">
    <property type="term" value="F:flavin adenine dinucleotide binding"/>
    <property type="evidence" value="ECO:0007669"/>
    <property type="project" value="InterPro"/>
</dbReference>
<comment type="catalytic activity">
    <reaction evidence="13 14">
        <text>2 pyruvate + H(+) = (2S)-2-acetolactate + CO2</text>
        <dbReference type="Rhea" id="RHEA:25249"/>
        <dbReference type="ChEBI" id="CHEBI:15361"/>
        <dbReference type="ChEBI" id="CHEBI:15378"/>
        <dbReference type="ChEBI" id="CHEBI:16526"/>
        <dbReference type="ChEBI" id="CHEBI:58476"/>
        <dbReference type="EC" id="2.2.1.6"/>
    </reaction>
</comment>
<protein>
    <recommendedName>
        <fullName evidence="4 14">Acetolactate synthase</fullName>
        <ecNumber evidence="4 14">2.2.1.6</ecNumber>
    </recommendedName>
</protein>
<dbReference type="PANTHER" id="PTHR18968:SF13">
    <property type="entry name" value="ACETOLACTATE SYNTHASE CATALYTIC SUBUNIT, MITOCHONDRIAL"/>
    <property type="match status" value="1"/>
</dbReference>
<dbReference type="Pfam" id="PF02776">
    <property type="entry name" value="TPP_enzyme_N"/>
    <property type="match status" value="1"/>
</dbReference>
<dbReference type="FunFam" id="3.40.50.970:FF:000016">
    <property type="entry name" value="Acetolactate synthase"/>
    <property type="match status" value="1"/>
</dbReference>
<dbReference type="GO" id="GO:0030976">
    <property type="term" value="F:thiamine pyrophosphate binding"/>
    <property type="evidence" value="ECO:0007669"/>
    <property type="project" value="UniProtKB-UniRule"/>
</dbReference>
<dbReference type="CDD" id="cd02015">
    <property type="entry name" value="TPP_AHAS"/>
    <property type="match status" value="1"/>
</dbReference>
<dbReference type="FunFam" id="3.40.50.970:FF:000007">
    <property type="entry name" value="Acetolactate synthase"/>
    <property type="match status" value="1"/>
</dbReference>
<gene>
    <name evidence="18" type="primary">ilvB</name>
    <name evidence="18" type="ORF">FEM33_02360</name>
</gene>
<dbReference type="UniPathway" id="UPA00047">
    <property type="reaction ID" value="UER00055"/>
</dbReference>
<dbReference type="RefSeq" id="WP_139010516.1">
    <property type="nucleotide sequence ID" value="NZ_VBSN01000016.1"/>
</dbReference>
<dbReference type="InterPro" id="IPR000399">
    <property type="entry name" value="TPP-bd_CS"/>
</dbReference>
<evidence type="ECO:0000256" key="8">
    <source>
        <dbReference type="ARBA" id="ARBA00022723"/>
    </source>
</evidence>
<reference evidence="18 19" key="1">
    <citation type="submission" date="2019-05" db="EMBL/GenBank/DDBJ databases">
        <authorList>
            <person name="Qu J.-H."/>
        </authorList>
    </citation>
    <scope>NUCLEOTIDE SEQUENCE [LARGE SCALE GENOMIC DNA]</scope>
    <source>
        <strain evidence="18 19">NS28</strain>
    </source>
</reference>
<comment type="pathway">
    <text evidence="2 14">Amino-acid biosynthesis; L-valine biosynthesis; L-valine from pyruvate: step 1/4.</text>
</comment>
<keyword evidence="6" id="KW-0285">Flavoprotein</keyword>
<evidence type="ECO:0000256" key="3">
    <source>
        <dbReference type="ARBA" id="ARBA00007812"/>
    </source>
</evidence>
<dbReference type="InterPro" id="IPR029061">
    <property type="entry name" value="THDP-binding"/>
</dbReference>
<evidence type="ECO:0000256" key="12">
    <source>
        <dbReference type="ARBA" id="ARBA00023304"/>
    </source>
</evidence>
<evidence type="ECO:0000313" key="18">
    <source>
        <dbReference type="EMBL" id="KAA6441374.1"/>
    </source>
</evidence>
<keyword evidence="11 14" id="KW-0786">Thiamine pyrophosphate</keyword>
<dbReference type="OrthoDB" id="4494979at2"/>
<dbReference type="GO" id="GO:0000287">
    <property type="term" value="F:magnesium ion binding"/>
    <property type="evidence" value="ECO:0007669"/>
    <property type="project" value="UniProtKB-UniRule"/>
</dbReference>
<evidence type="ECO:0000256" key="10">
    <source>
        <dbReference type="ARBA" id="ARBA00022842"/>
    </source>
</evidence>
<keyword evidence="5 14" id="KW-0028">Amino-acid biosynthesis</keyword>
<dbReference type="FunFam" id="3.40.50.1220:FF:000008">
    <property type="entry name" value="Acetolactate synthase"/>
    <property type="match status" value="1"/>
</dbReference>
<dbReference type="GO" id="GO:0005948">
    <property type="term" value="C:acetolactate synthase complex"/>
    <property type="evidence" value="ECO:0007669"/>
    <property type="project" value="UniProtKB-ARBA"/>
</dbReference>
<evidence type="ECO:0000256" key="13">
    <source>
        <dbReference type="ARBA" id="ARBA00048670"/>
    </source>
</evidence>
<comment type="similarity">
    <text evidence="3 14">Belongs to the TPP enzyme family.</text>
</comment>
<evidence type="ECO:0000256" key="4">
    <source>
        <dbReference type="ARBA" id="ARBA00013145"/>
    </source>
</evidence>
<dbReference type="CDD" id="cd07035">
    <property type="entry name" value="TPP_PYR_POX_like"/>
    <property type="match status" value="1"/>
</dbReference>
<dbReference type="UniPathway" id="UPA00049">
    <property type="reaction ID" value="UER00059"/>
</dbReference>
<dbReference type="NCBIfam" id="TIGR00118">
    <property type="entry name" value="acolac_lg"/>
    <property type="match status" value="1"/>
</dbReference>
<dbReference type="GO" id="GO:0003984">
    <property type="term" value="F:acetolactate synthase activity"/>
    <property type="evidence" value="ECO:0007669"/>
    <property type="project" value="UniProtKB-EC"/>
</dbReference>
<organism evidence="18 19">
    <name type="scientific">Dyadobacter flavalbus</name>
    <dbReference type="NCBI Taxonomy" id="2579942"/>
    <lineage>
        <taxon>Bacteria</taxon>
        <taxon>Pseudomonadati</taxon>
        <taxon>Bacteroidota</taxon>
        <taxon>Cytophagia</taxon>
        <taxon>Cytophagales</taxon>
        <taxon>Spirosomataceae</taxon>
        <taxon>Dyadobacter</taxon>
    </lineage>
</organism>
<evidence type="ECO:0000259" key="17">
    <source>
        <dbReference type="Pfam" id="PF02776"/>
    </source>
</evidence>
<feature type="domain" description="Thiamine pyrophosphate enzyme N-terminal TPP-binding" evidence="17">
    <location>
        <begin position="27"/>
        <end position="142"/>
    </location>
</feature>
<keyword evidence="8 14" id="KW-0479">Metal-binding</keyword>
<keyword evidence="10 14" id="KW-0460">Magnesium</keyword>
<keyword evidence="7 14" id="KW-0808">Transferase</keyword>
<dbReference type="EC" id="2.2.1.6" evidence="4 14"/>
<comment type="cofactor">
    <cofactor evidence="14">
        <name>thiamine diphosphate</name>
        <dbReference type="ChEBI" id="CHEBI:58937"/>
    </cofactor>
    <text evidence="14">Binds 1 thiamine pyrophosphate per subunit.</text>
</comment>
<evidence type="ECO:0000313" key="19">
    <source>
        <dbReference type="Proteomes" id="UP000323994"/>
    </source>
</evidence>
<evidence type="ECO:0000256" key="14">
    <source>
        <dbReference type="RuleBase" id="RU003591"/>
    </source>
</evidence>
<dbReference type="AlphaFoldDB" id="A0A5M8R302"/>
<dbReference type="InterPro" id="IPR045229">
    <property type="entry name" value="TPP_enz"/>
</dbReference>
<dbReference type="InterPro" id="IPR012846">
    <property type="entry name" value="Acetolactate_synth_lsu"/>
</dbReference>
<evidence type="ECO:0000256" key="6">
    <source>
        <dbReference type="ARBA" id="ARBA00022630"/>
    </source>
</evidence>
<dbReference type="EMBL" id="VBSN01000016">
    <property type="protein sequence ID" value="KAA6441374.1"/>
    <property type="molecule type" value="Genomic_DNA"/>
</dbReference>
<dbReference type="Pfam" id="PF02775">
    <property type="entry name" value="TPP_enzyme_C"/>
    <property type="match status" value="1"/>
</dbReference>
<proteinExistence type="inferred from homology"/>
<keyword evidence="12 14" id="KW-0100">Branched-chain amino acid biosynthesis</keyword>
<dbReference type="InterPro" id="IPR012001">
    <property type="entry name" value="Thiamin_PyroP_enz_TPP-bd_dom"/>
</dbReference>
<keyword evidence="9" id="KW-0274">FAD</keyword>
<accession>A0A5M8R302</accession>
<evidence type="ECO:0000256" key="5">
    <source>
        <dbReference type="ARBA" id="ARBA00022605"/>
    </source>
</evidence>